<dbReference type="EMBL" id="BJLB01000001">
    <property type="protein sequence ID" value="GEA36196.1"/>
    <property type="molecule type" value="Genomic_DNA"/>
</dbReference>
<accession>A0A829W6A4</accession>
<dbReference type="RefSeq" id="WP_157405052.1">
    <property type="nucleotide sequence ID" value="NZ_CAUBLB010000009.1"/>
</dbReference>
<comment type="caution">
    <text evidence="1">The sequence shown here is derived from an EMBL/GenBank/DDBJ whole genome shotgun (WGS) entry which is preliminary data.</text>
</comment>
<dbReference type="Proteomes" id="UP000315200">
    <property type="component" value="Unassembled WGS sequence"/>
</dbReference>
<evidence type="ECO:0000313" key="2">
    <source>
        <dbReference type="Proteomes" id="UP000315200"/>
    </source>
</evidence>
<proteinExistence type="predicted"/>
<reference evidence="1 2" key="1">
    <citation type="submission" date="2019-06" db="EMBL/GenBank/DDBJ databases">
        <title>Draft genome sequence of [Clostridium] clostridioforme NBRC 113352.</title>
        <authorList>
            <person name="Miura T."/>
            <person name="Furukawa M."/>
            <person name="Shimamura M."/>
            <person name="Ohyama Y."/>
            <person name="Yamazoe A."/>
            <person name="Kawasaki H."/>
        </authorList>
    </citation>
    <scope>NUCLEOTIDE SEQUENCE [LARGE SCALE GENOMIC DNA]</scope>
    <source>
        <strain evidence="1 2">NBRC 113352</strain>
    </source>
</reference>
<evidence type="ECO:0000313" key="1">
    <source>
        <dbReference type="EMBL" id="GEA36196.1"/>
    </source>
</evidence>
<protein>
    <submittedName>
        <fullName evidence="1">Uncharacterized protein</fullName>
    </submittedName>
</protein>
<organism evidence="1 2">
    <name type="scientific">Enterocloster clostridioformis</name>
    <dbReference type="NCBI Taxonomy" id="1531"/>
    <lineage>
        <taxon>Bacteria</taxon>
        <taxon>Bacillati</taxon>
        <taxon>Bacillota</taxon>
        <taxon>Clostridia</taxon>
        <taxon>Lachnospirales</taxon>
        <taxon>Lachnospiraceae</taxon>
        <taxon>Enterocloster</taxon>
    </lineage>
</organism>
<dbReference type="AlphaFoldDB" id="A0A829W6A4"/>
<gene>
    <name evidence="1" type="ORF">Ccl03g_19090</name>
</gene>
<sequence>MIDLSNIKILSRLIDGRKTGVTLEQTDTVINRALGKYGGTLPEKVEIWTNEGIIRR</sequence>
<name>A0A829W6A4_9FIRM</name>